<organism evidence="4 5">
    <name type="scientific">Phellinidium pouzarii</name>
    <dbReference type="NCBI Taxonomy" id="167371"/>
    <lineage>
        <taxon>Eukaryota</taxon>
        <taxon>Fungi</taxon>
        <taxon>Dikarya</taxon>
        <taxon>Basidiomycota</taxon>
        <taxon>Agaricomycotina</taxon>
        <taxon>Agaricomycetes</taxon>
        <taxon>Hymenochaetales</taxon>
        <taxon>Hymenochaetaceae</taxon>
        <taxon>Phellinidium</taxon>
    </lineage>
</organism>
<evidence type="ECO:0000313" key="5">
    <source>
        <dbReference type="Proteomes" id="UP000308199"/>
    </source>
</evidence>
<dbReference type="OrthoDB" id="417877at2759"/>
<evidence type="ECO:0008006" key="6">
    <source>
        <dbReference type="Google" id="ProtNLM"/>
    </source>
</evidence>
<dbReference type="PANTHER" id="PTHR46720">
    <property type="entry name" value="HYDROXYLASE, PUTATIVE (AFU_ORTHOLOGUE AFUA_3G01460)-RELATED"/>
    <property type="match status" value="1"/>
</dbReference>
<dbReference type="AlphaFoldDB" id="A0A4S4LFL8"/>
<dbReference type="GO" id="GO:0016491">
    <property type="term" value="F:oxidoreductase activity"/>
    <property type="evidence" value="ECO:0007669"/>
    <property type="project" value="UniProtKB-KW"/>
</dbReference>
<dbReference type="GO" id="GO:0044550">
    <property type="term" value="P:secondary metabolite biosynthetic process"/>
    <property type="evidence" value="ECO:0007669"/>
    <property type="project" value="TreeGrafter"/>
</dbReference>
<accession>A0A4S4LFL8</accession>
<protein>
    <recommendedName>
        <fullName evidence="6">FAD-binding domain-containing protein</fullName>
    </recommendedName>
</protein>
<proteinExistence type="predicted"/>
<name>A0A4S4LFL8_9AGAM</name>
<dbReference type="InterPro" id="IPR051104">
    <property type="entry name" value="FAD_monoxygenase"/>
</dbReference>
<dbReference type="EMBL" id="SGPK01000095">
    <property type="protein sequence ID" value="THH08560.1"/>
    <property type="molecule type" value="Genomic_DNA"/>
</dbReference>
<keyword evidence="1" id="KW-0285">Flavoprotein</keyword>
<evidence type="ECO:0000313" key="4">
    <source>
        <dbReference type="EMBL" id="THH08560.1"/>
    </source>
</evidence>
<dbReference type="InterPro" id="IPR036188">
    <property type="entry name" value="FAD/NAD-bd_sf"/>
</dbReference>
<dbReference type="SUPFAM" id="SSF51905">
    <property type="entry name" value="FAD/NAD(P)-binding domain"/>
    <property type="match status" value="1"/>
</dbReference>
<comment type="caution">
    <text evidence="4">The sequence shown here is derived from an EMBL/GenBank/DDBJ whole genome shotgun (WGS) entry which is preliminary data.</text>
</comment>
<dbReference type="Gene3D" id="3.50.50.60">
    <property type="entry name" value="FAD/NAD(P)-binding domain"/>
    <property type="match status" value="1"/>
</dbReference>
<keyword evidence="3" id="KW-0560">Oxidoreductase</keyword>
<evidence type="ECO:0000256" key="1">
    <source>
        <dbReference type="ARBA" id="ARBA00022630"/>
    </source>
</evidence>
<keyword evidence="2" id="KW-0274">FAD</keyword>
<keyword evidence="5" id="KW-1185">Reference proteome</keyword>
<gene>
    <name evidence="4" type="ORF">EW145_g2621</name>
</gene>
<dbReference type="Proteomes" id="UP000308199">
    <property type="component" value="Unassembled WGS sequence"/>
</dbReference>
<evidence type="ECO:0000256" key="2">
    <source>
        <dbReference type="ARBA" id="ARBA00022827"/>
    </source>
</evidence>
<dbReference type="SUPFAM" id="SSF54373">
    <property type="entry name" value="FAD-linked reductases, C-terminal domain"/>
    <property type="match status" value="1"/>
</dbReference>
<dbReference type="PANTHER" id="PTHR46720:SF3">
    <property type="entry name" value="FAD-BINDING DOMAIN-CONTAINING PROTEIN-RELATED"/>
    <property type="match status" value="1"/>
</dbReference>
<dbReference type="PRINTS" id="PR00420">
    <property type="entry name" value="RNGMNOXGNASE"/>
</dbReference>
<reference evidence="4 5" key="1">
    <citation type="submission" date="2019-02" db="EMBL/GenBank/DDBJ databases">
        <title>Genome sequencing of the rare red list fungi Phellinidium pouzarii.</title>
        <authorList>
            <person name="Buettner E."/>
            <person name="Kellner H."/>
        </authorList>
    </citation>
    <scope>NUCLEOTIDE SEQUENCE [LARGE SCALE GENOMIC DNA]</scope>
    <source>
        <strain evidence="4 5">DSM 108285</strain>
    </source>
</reference>
<evidence type="ECO:0000256" key="3">
    <source>
        <dbReference type="ARBA" id="ARBA00023002"/>
    </source>
</evidence>
<sequence length="433" mass="47934">MSTPKFSVAICRSGIAGLTAAIAISHFSSEKDIQVNIYEAAQEITEIGAGIGLYKRPRNVMNYLYFREHLERLCEVPAVEDKSYLAFRMRKSNQQKGVPFYDTFTPMGTLLLHRIDFINTLVARLDSEIITSSPTAPITLAFKDGTTSTCDVLIAADGIHSATRHTMLELAATDSEADGSEEGGGEAAKMLRGMVDPIWSGRVAYRALVPREKLEKINPNHSVIFTAQSYSGKSKHTIVFPISQGRLMNVVAFCSWPDKVGTIFEGKTVEDRSKEELLELYAGWEEEVQKLLQVCLYNFLDCGRLLTIRTPWLPTGAGQAIEDAYILGALLASPLTTLSTLPISLKVYEEVRLPHGNAVQQRSAGTGRLYEFDDPRFADLANKELGEADKVTLSEIGDAAVELWKWAWTTDIEDDRSQAMALLKERVEGRSSV</sequence>